<protein>
    <submittedName>
        <fullName evidence="1">Uncharacterized protein</fullName>
    </submittedName>
</protein>
<keyword evidence="2" id="KW-1185">Reference proteome</keyword>
<organism evidence="1 2">
    <name type="scientific">Lasiodiplodia mahajangana</name>
    <dbReference type="NCBI Taxonomy" id="1108764"/>
    <lineage>
        <taxon>Eukaryota</taxon>
        <taxon>Fungi</taxon>
        <taxon>Dikarya</taxon>
        <taxon>Ascomycota</taxon>
        <taxon>Pezizomycotina</taxon>
        <taxon>Dothideomycetes</taxon>
        <taxon>Dothideomycetes incertae sedis</taxon>
        <taxon>Botryosphaeriales</taxon>
        <taxon>Botryosphaeriaceae</taxon>
        <taxon>Lasiodiplodia</taxon>
    </lineage>
</organism>
<evidence type="ECO:0000313" key="1">
    <source>
        <dbReference type="EMBL" id="KAJ8123764.1"/>
    </source>
</evidence>
<reference evidence="1" key="1">
    <citation type="submission" date="2022-12" db="EMBL/GenBank/DDBJ databases">
        <title>Genome Sequence of Lasiodiplodia mahajangana.</title>
        <authorList>
            <person name="Buettner E."/>
        </authorList>
    </citation>
    <scope>NUCLEOTIDE SEQUENCE</scope>
    <source>
        <strain evidence="1">VT137</strain>
    </source>
</reference>
<name>A0ACC2J8M6_9PEZI</name>
<comment type="caution">
    <text evidence="1">The sequence shown here is derived from an EMBL/GenBank/DDBJ whole genome shotgun (WGS) entry which is preliminary data.</text>
</comment>
<dbReference type="Proteomes" id="UP001153332">
    <property type="component" value="Unassembled WGS sequence"/>
</dbReference>
<accession>A0ACC2J8M6</accession>
<sequence>MVRSILHEQLLESDRNSVLDGWRLNELRPRLEAFISNDVDRIMASVQHVEKKFVHGDFSKRAIFYYLHHNPPVNSPTTTAPNNILFDPTSRRITAIIDFDWARIGCIADECLLSFDGRYAQLPSPKEIDPDRIALRTALLHGFPSPLPPSSKTVEWDMAALWDAQLEEHGVIRACTIEGIEKMSWLYSFRDTMIPNTLSWDVIVKQRTAEDLEREKLATSQTLLEYITSPIV</sequence>
<gene>
    <name evidence="1" type="ORF">O1611_g9517</name>
</gene>
<evidence type="ECO:0000313" key="2">
    <source>
        <dbReference type="Proteomes" id="UP001153332"/>
    </source>
</evidence>
<proteinExistence type="predicted"/>
<dbReference type="EMBL" id="JAPUUL010003282">
    <property type="protein sequence ID" value="KAJ8123764.1"/>
    <property type="molecule type" value="Genomic_DNA"/>
</dbReference>